<gene>
    <name evidence="3" type="ORF">AGRA3207_005180</name>
</gene>
<keyword evidence="2" id="KW-1133">Transmembrane helix</keyword>
<dbReference type="Proteomes" id="UP001049518">
    <property type="component" value="Chromosome"/>
</dbReference>
<evidence type="ECO:0000256" key="1">
    <source>
        <dbReference type="SAM" id="MobiDB-lite"/>
    </source>
</evidence>
<proteinExistence type="predicted"/>
<name>A0ABX8QYN5_9ACTN</name>
<sequence length="212" mass="22354">MSGDPTRTRPDPPEADPQEPGRSEPAPPGTGPSRMRPRDRRVVQAIALATLLPVLLVVRWVDETHGVHANLKPEEKATTVPRGETGVLGGAQWRVVDRRTAAPLTAGSPAGASRGQDVVELRLTLAVRPLDAAGAKTVGSYGIVYRLREDGGGERAWSATGLMTGAPRPGVAARLTVRGTVPRAMAGSLVLEVRPPAYPRGKGPLPLLRFAP</sequence>
<keyword evidence="2" id="KW-0812">Transmembrane</keyword>
<keyword evidence="4" id="KW-1185">Reference proteome</keyword>
<dbReference type="RefSeq" id="WP_231329633.1">
    <property type="nucleotide sequence ID" value="NZ_CP059572.1"/>
</dbReference>
<organism evidence="3 4">
    <name type="scientific">Actinomadura graeca</name>
    <dbReference type="NCBI Taxonomy" id="2750812"/>
    <lineage>
        <taxon>Bacteria</taxon>
        <taxon>Bacillati</taxon>
        <taxon>Actinomycetota</taxon>
        <taxon>Actinomycetes</taxon>
        <taxon>Streptosporangiales</taxon>
        <taxon>Thermomonosporaceae</taxon>
        <taxon>Actinomadura</taxon>
    </lineage>
</organism>
<protein>
    <submittedName>
        <fullName evidence="3">Uncharacterized protein</fullName>
    </submittedName>
</protein>
<feature type="compositionally biased region" description="Basic and acidic residues" evidence="1">
    <location>
        <begin position="1"/>
        <end position="12"/>
    </location>
</feature>
<feature type="region of interest" description="Disordered" evidence="1">
    <location>
        <begin position="1"/>
        <end position="38"/>
    </location>
</feature>
<keyword evidence="2" id="KW-0472">Membrane</keyword>
<dbReference type="EMBL" id="CP059572">
    <property type="protein sequence ID" value="QXJ23946.1"/>
    <property type="molecule type" value="Genomic_DNA"/>
</dbReference>
<reference evidence="3" key="1">
    <citation type="submission" date="2020-07" db="EMBL/GenBank/DDBJ databases">
        <authorList>
            <person name="Tarantini F.S."/>
            <person name="Hong K.W."/>
            <person name="Chan K.G."/>
        </authorList>
    </citation>
    <scope>NUCLEOTIDE SEQUENCE</scope>
    <source>
        <strain evidence="3">32-07</strain>
    </source>
</reference>
<evidence type="ECO:0000256" key="2">
    <source>
        <dbReference type="SAM" id="Phobius"/>
    </source>
</evidence>
<feature type="transmembrane region" description="Helical" evidence="2">
    <location>
        <begin position="42"/>
        <end position="61"/>
    </location>
</feature>
<evidence type="ECO:0000313" key="4">
    <source>
        <dbReference type="Proteomes" id="UP001049518"/>
    </source>
</evidence>
<evidence type="ECO:0000313" key="3">
    <source>
        <dbReference type="EMBL" id="QXJ23946.1"/>
    </source>
</evidence>
<accession>A0ABX8QYN5</accession>